<proteinExistence type="predicted"/>
<accession>A0A081PH97</accession>
<dbReference type="AlphaFoldDB" id="A0A081PH97"/>
<evidence type="ECO:0000313" key="2">
    <source>
        <dbReference type="Proteomes" id="UP000028007"/>
    </source>
</evidence>
<dbReference type="RefSeq" id="WP_083401142.1">
    <property type="nucleotide sequence ID" value="NZ_JNFF01000051.1"/>
</dbReference>
<reference evidence="1 2" key="1">
    <citation type="journal article" date="1992" name="Int. J. Syst. Bacteriol.">
        <title>Sphingobacterium antarcticus sp. nov. a Psychrotrophic Bacterium from the Soils of Schirmacher Oasis, Antarctica.</title>
        <authorList>
            <person name="Shivaji S."/>
            <person name="Ray M.K."/>
            <person name="Rao N.S."/>
            <person name="Saiserr L."/>
            <person name="Jagannadham M.V."/>
            <person name="Kumar G.S."/>
            <person name="Reddy G."/>
            <person name="Bhargava P.M."/>
        </authorList>
    </citation>
    <scope>NUCLEOTIDE SEQUENCE [LARGE SCALE GENOMIC DNA]</scope>
    <source>
        <strain evidence="1 2">4BY</strain>
    </source>
</reference>
<protein>
    <recommendedName>
        <fullName evidence="3">Acyl carrier protein phosphodiesterase</fullName>
    </recommendedName>
</protein>
<sequence>MMNFLSHYYFERHTDNPYIVLGMVLPDLIRNADKTWNPHPEKHEYLFNQSFTDLSLLTGWNTHLEVDRLFHNSSYFTLQTANLKKFLLPALKDSPVKPFFLAHIGVELMLDQQLLHHQKINTSRFYDQLQEANTPMLHDFLRKAGIPDIGKFDNFYQKFISSRYLFSYNETKNVGYALTQICKRIWKDPFTADQSQLLIDGLNSYHEHTADLSMEIFSEIEQLLPSRGNSPLFSD</sequence>
<name>A0A081PH97_9SPHI</name>
<dbReference type="Proteomes" id="UP000028007">
    <property type="component" value="Unassembled WGS sequence"/>
</dbReference>
<evidence type="ECO:0008006" key="3">
    <source>
        <dbReference type="Google" id="ProtNLM"/>
    </source>
</evidence>
<dbReference type="OrthoDB" id="790170at2"/>
<comment type="caution">
    <text evidence="1">The sequence shown here is derived from an EMBL/GenBank/DDBJ whole genome shotgun (WGS) entry which is preliminary data.</text>
</comment>
<dbReference type="eggNOG" id="ENOG5031T3U">
    <property type="taxonomic scope" value="Bacteria"/>
</dbReference>
<keyword evidence="2" id="KW-1185">Reference proteome</keyword>
<gene>
    <name evidence="1" type="ORF">N180_11870</name>
</gene>
<evidence type="ECO:0000313" key="1">
    <source>
        <dbReference type="EMBL" id="KEQ30070.1"/>
    </source>
</evidence>
<dbReference type="EMBL" id="JNFF01000051">
    <property type="protein sequence ID" value="KEQ30070.1"/>
    <property type="molecule type" value="Genomic_DNA"/>
</dbReference>
<organism evidence="1 2">
    <name type="scientific">Pedobacter antarcticus 4BY</name>
    <dbReference type="NCBI Taxonomy" id="1358423"/>
    <lineage>
        <taxon>Bacteria</taxon>
        <taxon>Pseudomonadati</taxon>
        <taxon>Bacteroidota</taxon>
        <taxon>Sphingobacteriia</taxon>
        <taxon>Sphingobacteriales</taxon>
        <taxon>Sphingobacteriaceae</taxon>
        <taxon>Pedobacter</taxon>
    </lineage>
</organism>